<feature type="transmembrane region" description="Helical" evidence="1">
    <location>
        <begin position="62"/>
        <end position="85"/>
    </location>
</feature>
<name>A0A364NJF9_9GAMM</name>
<dbReference type="PANTHER" id="PTHR40547:SF1">
    <property type="entry name" value="SLL0298 PROTEIN"/>
    <property type="match status" value="1"/>
</dbReference>
<dbReference type="EMBL" id="QKRX01000011">
    <property type="protein sequence ID" value="RAU17258.1"/>
    <property type="molecule type" value="Genomic_DNA"/>
</dbReference>
<comment type="caution">
    <text evidence="3">The sequence shown here is derived from an EMBL/GenBank/DDBJ whole genome shotgun (WGS) entry which is preliminary data.</text>
</comment>
<keyword evidence="4" id="KW-1185">Reference proteome</keyword>
<dbReference type="RefSeq" id="WP_112159913.1">
    <property type="nucleotide sequence ID" value="NZ_QKRX01000011.1"/>
</dbReference>
<feature type="transmembrane region" description="Helical" evidence="1">
    <location>
        <begin position="92"/>
        <end position="111"/>
    </location>
</feature>
<organism evidence="3 4">
    <name type="scientific">Nitrincola tibetensis</name>
    <dbReference type="NCBI Taxonomy" id="2219697"/>
    <lineage>
        <taxon>Bacteria</taxon>
        <taxon>Pseudomonadati</taxon>
        <taxon>Pseudomonadota</taxon>
        <taxon>Gammaproteobacteria</taxon>
        <taxon>Oceanospirillales</taxon>
        <taxon>Oceanospirillaceae</taxon>
        <taxon>Nitrincola</taxon>
    </lineage>
</organism>
<reference evidence="3 4" key="1">
    <citation type="submission" date="2018-06" db="EMBL/GenBank/DDBJ databases">
        <title>Nitrincola tibetense sp. nov., isolated from Lake XuguoCo on Tibetan Plateau.</title>
        <authorList>
            <person name="Xing P."/>
        </authorList>
    </citation>
    <scope>NUCLEOTIDE SEQUENCE [LARGE SCALE GENOMIC DNA]</scope>
    <source>
        <strain evidence="4">xg18</strain>
    </source>
</reference>
<sequence>MPRKTLKKFLPDPHWIKNHPNLNWLGEHIKNPNLWHLSHRSVSIAAFVGIFCAFLPMPFQMVVAAIIAVIVGCNLPVSVALVWISNPITMPAILYFCYRVGLWILGIEASHNLVSWHLDTLYENSKAIWKPLILGCLICGVSAGSVGYITLRLAWLISVRRSWSKRSKLRKRRDQKSD</sequence>
<feature type="domain" description="DUF2062" evidence="2">
    <location>
        <begin position="23"/>
        <end position="163"/>
    </location>
</feature>
<dbReference type="PANTHER" id="PTHR40547">
    <property type="entry name" value="SLL0298 PROTEIN"/>
    <property type="match status" value="1"/>
</dbReference>
<evidence type="ECO:0000259" key="2">
    <source>
        <dbReference type="Pfam" id="PF09835"/>
    </source>
</evidence>
<keyword evidence="1" id="KW-0812">Transmembrane</keyword>
<dbReference type="InterPro" id="IPR018639">
    <property type="entry name" value="DUF2062"/>
</dbReference>
<evidence type="ECO:0000313" key="4">
    <source>
        <dbReference type="Proteomes" id="UP000250744"/>
    </source>
</evidence>
<protein>
    <submittedName>
        <fullName evidence="3">DUF2062 domain-containing protein</fullName>
    </submittedName>
</protein>
<dbReference type="AlphaFoldDB" id="A0A364NJF9"/>
<accession>A0A364NJF9</accession>
<feature type="transmembrane region" description="Helical" evidence="1">
    <location>
        <begin position="131"/>
        <end position="157"/>
    </location>
</feature>
<dbReference type="Proteomes" id="UP000250744">
    <property type="component" value="Unassembled WGS sequence"/>
</dbReference>
<feature type="transmembrane region" description="Helical" evidence="1">
    <location>
        <begin position="37"/>
        <end position="56"/>
    </location>
</feature>
<keyword evidence="1" id="KW-0472">Membrane</keyword>
<dbReference type="Pfam" id="PF09835">
    <property type="entry name" value="DUF2062"/>
    <property type="match status" value="1"/>
</dbReference>
<dbReference type="OrthoDB" id="9786029at2"/>
<evidence type="ECO:0000313" key="3">
    <source>
        <dbReference type="EMBL" id="RAU17258.1"/>
    </source>
</evidence>
<gene>
    <name evidence="3" type="ORF">DN062_13920</name>
</gene>
<keyword evidence="1" id="KW-1133">Transmembrane helix</keyword>
<evidence type="ECO:0000256" key="1">
    <source>
        <dbReference type="SAM" id="Phobius"/>
    </source>
</evidence>
<proteinExistence type="predicted"/>